<dbReference type="EMBL" id="KZ155838">
    <property type="protein sequence ID" value="OUS42714.1"/>
    <property type="molecule type" value="Genomic_DNA"/>
</dbReference>
<evidence type="ECO:0000256" key="2">
    <source>
        <dbReference type="ARBA" id="ARBA00004687"/>
    </source>
</evidence>
<keyword evidence="8 10" id="KW-0472">Membrane</keyword>
<dbReference type="GO" id="GO:0006506">
    <property type="term" value="P:GPI anchor biosynthetic process"/>
    <property type="evidence" value="ECO:0007669"/>
    <property type="project" value="UniProtKB-UniPathway"/>
</dbReference>
<dbReference type="InterPro" id="IPR019540">
    <property type="entry name" value="PtdIno-glycan_biosynth_class_S"/>
</dbReference>
<evidence type="ECO:0000313" key="11">
    <source>
        <dbReference type="EMBL" id="OUS42714.1"/>
    </source>
</evidence>
<keyword evidence="5 10" id="KW-0812">Transmembrane</keyword>
<dbReference type="eggNOG" id="KOG2459">
    <property type="taxonomic scope" value="Eukaryota"/>
</dbReference>
<evidence type="ECO:0000256" key="1">
    <source>
        <dbReference type="ARBA" id="ARBA00004477"/>
    </source>
</evidence>
<accession>A0A1Y5I3F0</accession>
<evidence type="ECO:0000256" key="10">
    <source>
        <dbReference type="SAM" id="Phobius"/>
    </source>
</evidence>
<feature type="transmembrane region" description="Helical" evidence="10">
    <location>
        <begin position="6"/>
        <end position="25"/>
    </location>
</feature>
<evidence type="ECO:0000256" key="9">
    <source>
        <dbReference type="ARBA" id="ARBA00023180"/>
    </source>
</evidence>
<evidence type="ECO:0000256" key="6">
    <source>
        <dbReference type="ARBA" id="ARBA00022824"/>
    </source>
</evidence>
<gene>
    <name evidence="11" type="ORF">BE221DRAFT_1394</name>
</gene>
<keyword evidence="6" id="KW-0256">Endoplasmic reticulum</keyword>
<dbReference type="AlphaFoldDB" id="A0A1Y5I3F0"/>
<comment type="subcellular location">
    <subcellularLocation>
        <location evidence="1">Endoplasmic reticulum membrane</location>
        <topology evidence="1">Multi-pass membrane protein</topology>
    </subcellularLocation>
</comment>
<evidence type="ECO:0000256" key="7">
    <source>
        <dbReference type="ARBA" id="ARBA00022989"/>
    </source>
</evidence>
<comment type="pathway">
    <text evidence="2">Glycolipid biosynthesis; glycosylphosphatidylinositol-anchor biosynthesis.</text>
</comment>
<keyword evidence="7 10" id="KW-1133">Transmembrane helix</keyword>
<keyword evidence="4" id="KW-0337">GPI-anchor biosynthesis</keyword>
<protein>
    <submittedName>
        <fullName evidence="11">Putative phosphatidylinositol glycan class S</fullName>
    </submittedName>
</protein>
<comment type="similarity">
    <text evidence="3">Belongs to the PIGS family.</text>
</comment>
<dbReference type="Proteomes" id="UP000195557">
    <property type="component" value="Unassembled WGS sequence"/>
</dbReference>
<dbReference type="PANTHER" id="PTHR21072:SF13">
    <property type="entry name" value="GPI TRANSAMIDASE COMPONENT PIG-S"/>
    <property type="match status" value="1"/>
</dbReference>
<dbReference type="PANTHER" id="PTHR21072">
    <property type="entry name" value="GPI TRANSAMIDASE COMPONENT PIG-S"/>
    <property type="match status" value="1"/>
</dbReference>
<reference evidence="11" key="1">
    <citation type="submission" date="2017-04" db="EMBL/GenBank/DDBJ databases">
        <title>Population genomics of picophytoplankton unveils novel chromosome hypervariability.</title>
        <authorList>
            <consortium name="DOE Joint Genome Institute"/>
            <person name="Blanc-Mathieu R."/>
            <person name="Krasovec M."/>
            <person name="Hebrard M."/>
            <person name="Yau S."/>
            <person name="Desgranges E."/>
            <person name="Martin J."/>
            <person name="Schackwitz W."/>
            <person name="Kuo A."/>
            <person name="Salin G."/>
            <person name="Donnadieu C."/>
            <person name="Desdevises Y."/>
            <person name="Sanchez-Ferandin S."/>
            <person name="Moreau H."/>
            <person name="Rivals E."/>
            <person name="Grigoriev I.V."/>
            <person name="Grimsley N."/>
            <person name="Eyre-Walker A."/>
            <person name="Piganeau G."/>
        </authorList>
    </citation>
    <scope>NUCLEOTIDE SEQUENCE [LARGE SCALE GENOMIC DNA]</scope>
    <source>
        <strain evidence="11">RCC 1115</strain>
    </source>
</reference>
<sequence length="608" mass="67058">MFDELSNDAIALTIACAVAVGRLFGECARARRYGPGGTRTRRREGGVGDAWSEAREREAFERRGRAPGGKRLLAQAAALVVIGGSVVFAALEVSMPKRARMARRDYASALDRANSALERKVSVRVWGDFEGAEGVVREVSDRLRDVAVNFEVVVPGSSTCAGRRREPWSATALTASDEFVEEWIDEESCGGAENSRYDFVLLAGNVSNADLVLGRHRAAWLRFDSKMPATRRADELEARLRAFVAHFSSASERASVSPFLTTSDGVLLASFSLVNAEPRAGYAFTWDFERDVEQPRLGALPNALRRVIDLRIESQVLRHATSRIRPTWSATHDGFVVKSEQLPFFIDPDWPIDTSITYTPVDGRPLQFVVYVPSAAECPLYFLDENGEATEQNAYLVEGWGGVVVFNPRGCAVVPGESERRLSEDEISNVVNAFVRQLRIHLGLRERPQNIDATVLPPKLTGFATWEVDSLVHTRLVSDSSSAISTLKSLDEVISSIDDIAVPEFIVNEMSRSFGALERATRLSEISRYDEALVNAQVAHAAAEAAFFDPFSLGGLESFSFESKMASVIPLLLPCVFPLLLQIIREARHFQVRRRCASEARARKAKAS</sequence>
<feature type="transmembrane region" description="Helical" evidence="10">
    <location>
        <begin position="72"/>
        <end position="91"/>
    </location>
</feature>
<proteinExistence type="inferred from homology"/>
<organism evidence="11">
    <name type="scientific">Ostreococcus tauri</name>
    <name type="common">Marine green alga</name>
    <dbReference type="NCBI Taxonomy" id="70448"/>
    <lineage>
        <taxon>Eukaryota</taxon>
        <taxon>Viridiplantae</taxon>
        <taxon>Chlorophyta</taxon>
        <taxon>Mamiellophyceae</taxon>
        <taxon>Mamiellales</taxon>
        <taxon>Bathycoccaceae</taxon>
        <taxon>Ostreococcus</taxon>
    </lineage>
</organism>
<keyword evidence="9" id="KW-0325">Glycoprotein</keyword>
<name>A0A1Y5I3F0_OSTTA</name>
<dbReference type="GO" id="GO:0016255">
    <property type="term" value="P:attachment of GPI anchor to protein"/>
    <property type="evidence" value="ECO:0007669"/>
    <property type="project" value="InterPro"/>
</dbReference>
<evidence type="ECO:0000256" key="3">
    <source>
        <dbReference type="ARBA" id="ARBA00005316"/>
    </source>
</evidence>
<dbReference type="UniPathway" id="UPA00196"/>
<evidence type="ECO:0000256" key="5">
    <source>
        <dbReference type="ARBA" id="ARBA00022692"/>
    </source>
</evidence>
<dbReference type="GO" id="GO:0042765">
    <property type="term" value="C:GPI-anchor transamidase complex"/>
    <property type="evidence" value="ECO:0007669"/>
    <property type="project" value="InterPro"/>
</dbReference>
<dbReference type="Pfam" id="PF10510">
    <property type="entry name" value="PIG-S"/>
    <property type="match status" value="1"/>
</dbReference>
<evidence type="ECO:0000256" key="8">
    <source>
        <dbReference type="ARBA" id="ARBA00023136"/>
    </source>
</evidence>
<evidence type="ECO:0000256" key="4">
    <source>
        <dbReference type="ARBA" id="ARBA00022502"/>
    </source>
</evidence>